<evidence type="ECO:0000313" key="2">
    <source>
        <dbReference type="Proteomes" id="UP000236291"/>
    </source>
</evidence>
<sequence>MLWFFPCQGLLTRDQPDLIWTPHTYWKFCQDPSHIHQTHWYGLPISCLAVLSQHGSRQNCLDRLQLLHIGTSTKMFLSRSTSLQAEFKFTIRIEVFQSLKFRAWSRASTIIPTMIGHTIAIGRTTGIEPGQLTLRPPGADAIKRLAKRLESRESMNSDALTTKDGEGGCSQDKCQTKCTEDALKRNPLILNDRLLRIGINPKECLPKGNVNYSYRGKEGKGELVRRRYVSREAPQLNHWLR</sequence>
<protein>
    <submittedName>
        <fullName evidence="1">Uncharacterized protein</fullName>
    </submittedName>
</protein>
<dbReference type="AlphaFoldDB" id="A0A2K3PMZ3"/>
<accession>A0A2K3PMZ3</accession>
<dbReference type="Proteomes" id="UP000236291">
    <property type="component" value="Unassembled WGS sequence"/>
</dbReference>
<reference evidence="1 2" key="2">
    <citation type="journal article" date="2017" name="Front. Plant Sci.">
        <title>Gene Classification and Mining of Molecular Markers Useful in Red Clover (Trifolium pratense) Breeding.</title>
        <authorList>
            <person name="Istvanek J."/>
            <person name="Dluhosova J."/>
            <person name="Dluhos P."/>
            <person name="Patkova L."/>
            <person name="Nedelnik J."/>
            <person name="Repkova J."/>
        </authorList>
    </citation>
    <scope>NUCLEOTIDE SEQUENCE [LARGE SCALE GENOMIC DNA]</scope>
    <source>
        <strain evidence="2">cv. Tatra</strain>
        <tissue evidence="1">Young leaves</tissue>
    </source>
</reference>
<proteinExistence type="predicted"/>
<evidence type="ECO:0000313" key="1">
    <source>
        <dbReference type="EMBL" id="PNY16657.1"/>
    </source>
</evidence>
<organism evidence="1 2">
    <name type="scientific">Trifolium pratense</name>
    <name type="common">Red clover</name>
    <dbReference type="NCBI Taxonomy" id="57577"/>
    <lineage>
        <taxon>Eukaryota</taxon>
        <taxon>Viridiplantae</taxon>
        <taxon>Streptophyta</taxon>
        <taxon>Embryophyta</taxon>
        <taxon>Tracheophyta</taxon>
        <taxon>Spermatophyta</taxon>
        <taxon>Magnoliopsida</taxon>
        <taxon>eudicotyledons</taxon>
        <taxon>Gunneridae</taxon>
        <taxon>Pentapetalae</taxon>
        <taxon>rosids</taxon>
        <taxon>fabids</taxon>
        <taxon>Fabales</taxon>
        <taxon>Fabaceae</taxon>
        <taxon>Papilionoideae</taxon>
        <taxon>50 kb inversion clade</taxon>
        <taxon>NPAAA clade</taxon>
        <taxon>Hologalegina</taxon>
        <taxon>IRL clade</taxon>
        <taxon>Trifolieae</taxon>
        <taxon>Trifolium</taxon>
    </lineage>
</organism>
<comment type="caution">
    <text evidence="1">The sequence shown here is derived from an EMBL/GenBank/DDBJ whole genome shotgun (WGS) entry which is preliminary data.</text>
</comment>
<dbReference type="EMBL" id="ASHM01008706">
    <property type="protein sequence ID" value="PNY16657.1"/>
    <property type="molecule type" value="Genomic_DNA"/>
</dbReference>
<gene>
    <name evidence="1" type="ORF">L195_g013382</name>
</gene>
<name>A0A2K3PMZ3_TRIPR</name>
<reference evidence="1 2" key="1">
    <citation type="journal article" date="2014" name="Am. J. Bot.">
        <title>Genome assembly and annotation for red clover (Trifolium pratense; Fabaceae).</title>
        <authorList>
            <person name="Istvanek J."/>
            <person name="Jaros M."/>
            <person name="Krenek A."/>
            <person name="Repkova J."/>
        </authorList>
    </citation>
    <scope>NUCLEOTIDE SEQUENCE [LARGE SCALE GENOMIC DNA]</scope>
    <source>
        <strain evidence="2">cv. Tatra</strain>
        <tissue evidence="1">Young leaves</tissue>
    </source>
</reference>